<accession>A0A132E2N6</accession>
<dbReference type="AlphaFoldDB" id="A0A132E2N6"/>
<evidence type="ECO:0000313" key="2">
    <source>
        <dbReference type="Proteomes" id="UP000237632"/>
    </source>
</evidence>
<dbReference type="Proteomes" id="UP000237632">
    <property type="component" value="Unassembled WGS sequence"/>
</dbReference>
<name>A0A132E2N6_BURVI</name>
<proteinExistence type="predicted"/>
<sequence>MVVQSFSLRLERCLQAGRTRCALGRRSPLAHARRHRRDAARVQLRAAWRALDCALLAAMAAAVALGALLCASASRVGFAQVSRVAGWLP</sequence>
<evidence type="ECO:0000313" key="1">
    <source>
        <dbReference type="EMBL" id="PRH41790.1"/>
    </source>
</evidence>
<protein>
    <submittedName>
        <fullName evidence="1">Uncharacterized protein</fullName>
    </submittedName>
</protein>
<comment type="caution">
    <text evidence="1">The sequence shown here is derived from an EMBL/GenBank/DDBJ whole genome shotgun (WGS) entry which is preliminary data.</text>
</comment>
<reference evidence="1 2" key="1">
    <citation type="submission" date="2018-03" db="EMBL/GenBank/DDBJ databases">
        <authorList>
            <person name="Nguyen K."/>
            <person name="Fouts D."/>
            <person name="Sutton G."/>
        </authorList>
    </citation>
    <scope>NUCLEOTIDE SEQUENCE [LARGE SCALE GENOMIC DNA]</scope>
    <source>
        <strain evidence="1 2">AU3578</strain>
    </source>
</reference>
<dbReference type="EMBL" id="PVHK01000095">
    <property type="protein sequence ID" value="PRH41790.1"/>
    <property type="molecule type" value="Genomic_DNA"/>
</dbReference>
<gene>
    <name evidence="1" type="ORF">C6T65_13560</name>
</gene>
<organism evidence="1 2">
    <name type="scientific">Burkholderia vietnamiensis</name>
    <dbReference type="NCBI Taxonomy" id="60552"/>
    <lineage>
        <taxon>Bacteria</taxon>
        <taxon>Pseudomonadati</taxon>
        <taxon>Pseudomonadota</taxon>
        <taxon>Betaproteobacteria</taxon>
        <taxon>Burkholderiales</taxon>
        <taxon>Burkholderiaceae</taxon>
        <taxon>Burkholderia</taxon>
        <taxon>Burkholderia cepacia complex</taxon>
    </lineage>
</organism>